<evidence type="ECO:0000313" key="3">
    <source>
        <dbReference type="Proteomes" id="UP000054826"/>
    </source>
</evidence>
<protein>
    <submittedName>
        <fullName evidence="2">Uncharacterized protein</fullName>
    </submittedName>
</protein>
<organism evidence="2 3">
    <name type="scientific">Trichinella pseudospiralis</name>
    <name type="common">Parasitic roundworm</name>
    <dbReference type="NCBI Taxonomy" id="6337"/>
    <lineage>
        <taxon>Eukaryota</taxon>
        <taxon>Metazoa</taxon>
        <taxon>Ecdysozoa</taxon>
        <taxon>Nematoda</taxon>
        <taxon>Enoplea</taxon>
        <taxon>Dorylaimia</taxon>
        <taxon>Trichinellida</taxon>
        <taxon>Trichinellidae</taxon>
        <taxon>Trichinella</taxon>
    </lineage>
</organism>
<dbReference type="AlphaFoldDB" id="A0A0V1GIR5"/>
<feature type="transmembrane region" description="Helical" evidence="1">
    <location>
        <begin position="6"/>
        <end position="28"/>
    </location>
</feature>
<keyword evidence="1" id="KW-1133">Transmembrane helix</keyword>
<sequence>MTKNLFSKFGVFLIAISLYCYILVFYTVSAKKIWYLSNKYHPSFEVYNQGKPE</sequence>
<keyword evidence="1" id="KW-0472">Membrane</keyword>
<name>A0A0V1GIR5_TRIPS</name>
<evidence type="ECO:0000256" key="1">
    <source>
        <dbReference type="SAM" id="Phobius"/>
    </source>
</evidence>
<keyword evidence="1" id="KW-0812">Transmembrane</keyword>
<gene>
    <name evidence="2" type="ORF">T4C_12488</name>
</gene>
<dbReference type="EMBL" id="JYDV01002194">
    <property type="protein sequence ID" value="KRY98108.1"/>
    <property type="molecule type" value="Genomic_DNA"/>
</dbReference>
<dbReference type="Proteomes" id="UP000054826">
    <property type="component" value="Unassembled WGS sequence"/>
</dbReference>
<accession>A0A0V1GIR5</accession>
<reference evidence="2 3" key="1">
    <citation type="submission" date="2015-01" db="EMBL/GenBank/DDBJ databases">
        <title>Evolution of Trichinella species and genotypes.</title>
        <authorList>
            <person name="Korhonen P.K."/>
            <person name="Edoardo P."/>
            <person name="Giuseppe L.R."/>
            <person name="Gasser R.B."/>
        </authorList>
    </citation>
    <scope>NUCLEOTIDE SEQUENCE [LARGE SCALE GENOMIC DNA]</scope>
    <source>
        <strain evidence="2">ISS176</strain>
    </source>
</reference>
<comment type="caution">
    <text evidence="2">The sequence shown here is derived from an EMBL/GenBank/DDBJ whole genome shotgun (WGS) entry which is preliminary data.</text>
</comment>
<proteinExistence type="predicted"/>
<evidence type="ECO:0000313" key="2">
    <source>
        <dbReference type="EMBL" id="KRY98108.1"/>
    </source>
</evidence>